<evidence type="ECO:0000256" key="1">
    <source>
        <dbReference type="ARBA" id="ARBA00006594"/>
    </source>
</evidence>
<dbReference type="NCBIfam" id="TIGR00571">
    <property type="entry name" value="dam"/>
    <property type="match status" value="1"/>
</dbReference>
<evidence type="ECO:0000256" key="3">
    <source>
        <dbReference type="ARBA" id="ARBA00022603"/>
    </source>
</evidence>
<evidence type="ECO:0000256" key="4">
    <source>
        <dbReference type="ARBA" id="ARBA00022679"/>
    </source>
</evidence>
<sequence length="294" mass="33849">MIAKPFLKWVGGKTKLVPELVAMFPKKFNNYYEPFVGGGALFYEVVQKYKVGFSSINDINKKLITAYIQIKQDPKGLIKFLEEIDKEYKKLSLKEQRGYFNLTRIKYNEGNIDDTMTAAYLIFLNKTCFNGMYRENSKGEYNIPFGDQKNPNICDEENILAVSRCLKDTKITNLSFEDSVKKCNKGDLIYFDPPYYPVNATSNFTGYSKNSFGETEQRKLRDVFISLAKKDCFVMMSNSHTPFIEELYKDFYINYRYAARSINSKGDKRGKIKEVVVTSYPTSGTGNPILCKGR</sequence>
<dbReference type="GO" id="GO:0009307">
    <property type="term" value="P:DNA restriction-modification system"/>
    <property type="evidence" value="ECO:0007669"/>
    <property type="project" value="InterPro"/>
</dbReference>
<dbReference type="GO" id="GO:1904047">
    <property type="term" value="F:S-adenosyl-L-methionine binding"/>
    <property type="evidence" value="ECO:0007669"/>
    <property type="project" value="TreeGrafter"/>
</dbReference>
<evidence type="ECO:0000256" key="6">
    <source>
        <dbReference type="ARBA" id="ARBA00047942"/>
    </source>
</evidence>
<comment type="similarity">
    <text evidence="1 8">Belongs to the N(4)/N(6)-methyltransferase family.</text>
</comment>
<name>A0A0G0I6W2_9BACT</name>
<evidence type="ECO:0000256" key="5">
    <source>
        <dbReference type="ARBA" id="ARBA00022691"/>
    </source>
</evidence>
<feature type="binding site" evidence="7">
    <location>
        <position position="13"/>
    </location>
    <ligand>
        <name>S-adenosyl-L-methionine</name>
        <dbReference type="ChEBI" id="CHEBI:59789"/>
    </ligand>
</feature>
<evidence type="ECO:0000256" key="7">
    <source>
        <dbReference type="PIRSR" id="PIRSR000398-1"/>
    </source>
</evidence>
<dbReference type="AlphaFoldDB" id="A0A0G0I6W2"/>
<evidence type="ECO:0000313" key="9">
    <source>
        <dbReference type="EMBL" id="KKQ50277.1"/>
    </source>
</evidence>
<dbReference type="GO" id="GO:0032259">
    <property type="term" value="P:methylation"/>
    <property type="evidence" value="ECO:0007669"/>
    <property type="project" value="UniProtKB-KW"/>
</dbReference>
<comment type="catalytic activity">
    <reaction evidence="6 8">
        <text>a 2'-deoxyadenosine in DNA + S-adenosyl-L-methionine = an N(6)-methyl-2'-deoxyadenosine in DNA + S-adenosyl-L-homocysteine + H(+)</text>
        <dbReference type="Rhea" id="RHEA:15197"/>
        <dbReference type="Rhea" id="RHEA-COMP:12418"/>
        <dbReference type="Rhea" id="RHEA-COMP:12419"/>
        <dbReference type="ChEBI" id="CHEBI:15378"/>
        <dbReference type="ChEBI" id="CHEBI:57856"/>
        <dbReference type="ChEBI" id="CHEBI:59789"/>
        <dbReference type="ChEBI" id="CHEBI:90615"/>
        <dbReference type="ChEBI" id="CHEBI:90616"/>
        <dbReference type="EC" id="2.1.1.72"/>
    </reaction>
</comment>
<dbReference type="GO" id="GO:0009007">
    <property type="term" value="F:site-specific DNA-methyltransferase (adenine-specific) activity"/>
    <property type="evidence" value="ECO:0007669"/>
    <property type="project" value="UniProtKB-UniRule"/>
</dbReference>
<proteinExistence type="inferred from homology"/>
<dbReference type="InterPro" id="IPR012263">
    <property type="entry name" value="M_m6A_EcoRV"/>
</dbReference>
<dbReference type="Gene3D" id="3.40.50.150">
    <property type="entry name" value="Vaccinia Virus protein VP39"/>
    <property type="match status" value="1"/>
</dbReference>
<comment type="caution">
    <text evidence="9">The sequence shown here is derived from an EMBL/GenBank/DDBJ whole genome shotgun (WGS) entry which is preliminary data.</text>
</comment>
<dbReference type="InterPro" id="IPR023095">
    <property type="entry name" value="Ade_MeTrfase_dom_2"/>
</dbReference>
<dbReference type="InterPro" id="IPR012327">
    <property type="entry name" value="MeTrfase_D12"/>
</dbReference>
<dbReference type="GO" id="GO:0043565">
    <property type="term" value="F:sequence-specific DNA binding"/>
    <property type="evidence" value="ECO:0007669"/>
    <property type="project" value="TreeGrafter"/>
</dbReference>
<dbReference type="PANTHER" id="PTHR30481">
    <property type="entry name" value="DNA ADENINE METHYLASE"/>
    <property type="match status" value="1"/>
</dbReference>
<organism evidence="9 10">
    <name type="scientific">Candidatus Shapirobacteria bacterium GW2011_GWE1_38_10</name>
    <dbReference type="NCBI Taxonomy" id="1618488"/>
    <lineage>
        <taxon>Bacteria</taxon>
        <taxon>Candidatus Shapironibacteriota</taxon>
    </lineage>
</organism>
<evidence type="ECO:0000256" key="2">
    <source>
        <dbReference type="ARBA" id="ARBA00011900"/>
    </source>
</evidence>
<keyword evidence="3 8" id="KW-0489">Methyltransferase</keyword>
<dbReference type="Pfam" id="PF02086">
    <property type="entry name" value="MethyltransfD12"/>
    <property type="match status" value="1"/>
</dbReference>
<dbReference type="PANTHER" id="PTHR30481:SF3">
    <property type="entry name" value="DNA ADENINE METHYLASE"/>
    <property type="match status" value="1"/>
</dbReference>
<evidence type="ECO:0000313" key="10">
    <source>
        <dbReference type="Proteomes" id="UP000034231"/>
    </source>
</evidence>
<keyword evidence="5 8" id="KW-0949">S-adenosyl-L-methionine</keyword>
<dbReference type="Proteomes" id="UP000034231">
    <property type="component" value="Unassembled WGS sequence"/>
</dbReference>
<dbReference type="EMBL" id="LBTX01000007">
    <property type="protein sequence ID" value="KKQ50277.1"/>
    <property type="molecule type" value="Genomic_DNA"/>
</dbReference>
<feature type="binding site" evidence="7">
    <location>
        <position position="58"/>
    </location>
    <ligand>
        <name>S-adenosyl-L-methionine</name>
        <dbReference type="ChEBI" id="CHEBI:59789"/>
    </ligand>
</feature>
<dbReference type="PRINTS" id="PR00505">
    <property type="entry name" value="D12N6MTFRASE"/>
</dbReference>
<protein>
    <recommendedName>
        <fullName evidence="2 8">Site-specific DNA-methyltransferase (adenine-specific)</fullName>
        <ecNumber evidence="2 8">2.1.1.72</ecNumber>
    </recommendedName>
</protein>
<dbReference type="InterPro" id="IPR002052">
    <property type="entry name" value="DNA_methylase_N6_adenine_CS"/>
</dbReference>
<dbReference type="GO" id="GO:0006298">
    <property type="term" value="P:mismatch repair"/>
    <property type="evidence" value="ECO:0007669"/>
    <property type="project" value="TreeGrafter"/>
</dbReference>
<dbReference type="Gene3D" id="1.10.1020.10">
    <property type="entry name" value="Adenine-specific Methyltransferase, Domain 2"/>
    <property type="match status" value="1"/>
</dbReference>
<reference evidence="9 10" key="1">
    <citation type="journal article" date="2015" name="Nature">
        <title>rRNA introns, odd ribosomes, and small enigmatic genomes across a large radiation of phyla.</title>
        <authorList>
            <person name="Brown C.T."/>
            <person name="Hug L.A."/>
            <person name="Thomas B.C."/>
            <person name="Sharon I."/>
            <person name="Castelle C.J."/>
            <person name="Singh A."/>
            <person name="Wilkins M.J."/>
            <person name="Williams K.H."/>
            <person name="Banfield J.F."/>
        </authorList>
    </citation>
    <scope>NUCLEOTIDE SEQUENCE [LARGE SCALE GENOMIC DNA]</scope>
</reference>
<feature type="binding site" evidence="7">
    <location>
        <position position="9"/>
    </location>
    <ligand>
        <name>S-adenosyl-L-methionine</name>
        <dbReference type="ChEBI" id="CHEBI:59789"/>
    </ligand>
</feature>
<keyword evidence="4 8" id="KW-0808">Transferase</keyword>
<feature type="binding site" evidence="7">
    <location>
        <position position="192"/>
    </location>
    <ligand>
        <name>S-adenosyl-L-methionine</name>
        <dbReference type="ChEBI" id="CHEBI:59789"/>
    </ligand>
</feature>
<accession>A0A0G0I6W2</accession>
<dbReference type="EC" id="2.1.1.72" evidence="2 8"/>
<gene>
    <name evidence="9" type="ORF">US68_C0007G0040</name>
</gene>
<dbReference type="SUPFAM" id="SSF53335">
    <property type="entry name" value="S-adenosyl-L-methionine-dependent methyltransferases"/>
    <property type="match status" value="1"/>
</dbReference>
<dbReference type="PIRSF" id="PIRSF000398">
    <property type="entry name" value="M_m6A_EcoRV"/>
    <property type="match status" value="1"/>
</dbReference>
<dbReference type="PROSITE" id="PS00092">
    <property type="entry name" value="N6_MTASE"/>
    <property type="match status" value="1"/>
</dbReference>
<dbReference type="InterPro" id="IPR029063">
    <property type="entry name" value="SAM-dependent_MTases_sf"/>
</dbReference>
<evidence type="ECO:0000256" key="8">
    <source>
        <dbReference type="RuleBase" id="RU361257"/>
    </source>
</evidence>